<dbReference type="InterPro" id="IPR012338">
    <property type="entry name" value="Beta-lactam/transpept-like"/>
</dbReference>
<dbReference type="InterPro" id="IPR001264">
    <property type="entry name" value="Glyco_trans_51"/>
</dbReference>
<evidence type="ECO:0000256" key="8">
    <source>
        <dbReference type="ARBA" id="ARBA00022801"/>
    </source>
</evidence>
<dbReference type="SUPFAM" id="SSF53955">
    <property type="entry name" value="Lysozyme-like"/>
    <property type="match status" value="1"/>
</dbReference>
<evidence type="ECO:0000313" key="15">
    <source>
        <dbReference type="EMBL" id="GLS24171.1"/>
    </source>
</evidence>
<dbReference type="EC" id="2.4.99.28" evidence="10"/>
<comment type="similarity">
    <text evidence="2">In the C-terminal section; belongs to the transpeptidase family.</text>
</comment>
<evidence type="ECO:0000256" key="4">
    <source>
        <dbReference type="ARBA" id="ARBA00022645"/>
    </source>
</evidence>
<comment type="pathway">
    <text evidence="1">Cell wall biogenesis; peptidoglycan biosynthesis.</text>
</comment>
<dbReference type="InterPro" id="IPR001460">
    <property type="entry name" value="PCN-bd_Tpept"/>
</dbReference>
<name>A0ABQ6D0Y5_9HYPH</name>
<dbReference type="Gene3D" id="3.40.710.10">
    <property type="entry name" value="DD-peptidase/beta-lactamase superfamily"/>
    <property type="match status" value="1"/>
</dbReference>
<dbReference type="SUPFAM" id="SSF56601">
    <property type="entry name" value="beta-lactamase/transpeptidase-like"/>
    <property type="match status" value="1"/>
</dbReference>
<keyword evidence="5" id="KW-0645">Protease</keyword>
<dbReference type="Pfam" id="PF06832">
    <property type="entry name" value="BiPBP_C"/>
    <property type="match status" value="1"/>
</dbReference>
<keyword evidence="6" id="KW-0328">Glycosyltransferase</keyword>
<dbReference type="InterPro" id="IPR009647">
    <property type="entry name" value="PBP_C"/>
</dbReference>
<protein>
    <recommendedName>
        <fullName evidence="10">peptidoglycan glycosyltransferase</fullName>
        <ecNumber evidence="10">2.4.99.28</ecNumber>
    </recommendedName>
</protein>
<evidence type="ECO:0000256" key="5">
    <source>
        <dbReference type="ARBA" id="ARBA00022670"/>
    </source>
</evidence>
<dbReference type="InterPro" id="IPR023346">
    <property type="entry name" value="Lysozyme-like_dom_sf"/>
</dbReference>
<keyword evidence="9" id="KW-0511">Multifunctional enzyme</keyword>
<comment type="catalytic activity">
    <reaction evidence="11">
        <text>[GlcNAc-(1-&gt;4)-Mur2Ac(oyl-L-Ala-gamma-D-Glu-L-Lys-D-Ala-D-Ala)](n)-di-trans,octa-cis-undecaprenyl diphosphate + beta-D-GlcNAc-(1-&gt;4)-Mur2Ac(oyl-L-Ala-gamma-D-Glu-L-Lys-D-Ala-D-Ala)-di-trans,octa-cis-undecaprenyl diphosphate = [GlcNAc-(1-&gt;4)-Mur2Ac(oyl-L-Ala-gamma-D-Glu-L-Lys-D-Ala-D-Ala)](n+1)-di-trans,octa-cis-undecaprenyl diphosphate + di-trans,octa-cis-undecaprenyl diphosphate + H(+)</text>
        <dbReference type="Rhea" id="RHEA:23708"/>
        <dbReference type="Rhea" id="RHEA-COMP:9602"/>
        <dbReference type="Rhea" id="RHEA-COMP:9603"/>
        <dbReference type="ChEBI" id="CHEBI:15378"/>
        <dbReference type="ChEBI" id="CHEBI:58405"/>
        <dbReference type="ChEBI" id="CHEBI:60033"/>
        <dbReference type="ChEBI" id="CHEBI:78435"/>
        <dbReference type="EC" id="2.4.99.28"/>
    </reaction>
</comment>
<dbReference type="Gene3D" id="1.10.3810.10">
    <property type="entry name" value="Biosynthetic peptidoglycan transglycosylase-like"/>
    <property type="match status" value="1"/>
</dbReference>
<feature type="domain" description="Glycosyl transferase family 51" evidence="13">
    <location>
        <begin position="64"/>
        <end position="229"/>
    </location>
</feature>
<dbReference type="PANTHER" id="PTHR32282:SF15">
    <property type="entry name" value="PENICILLIN-BINDING PROTEIN 1C"/>
    <property type="match status" value="1"/>
</dbReference>
<keyword evidence="16" id="KW-1185">Reference proteome</keyword>
<feature type="domain" description="Penicillin-binding protein transpeptidase" evidence="12">
    <location>
        <begin position="317"/>
        <end position="551"/>
    </location>
</feature>
<evidence type="ECO:0000259" key="12">
    <source>
        <dbReference type="Pfam" id="PF00905"/>
    </source>
</evidence>
<reference evidence="16" key="1">
    <citation type="journal article" date="2019" name="Int. J. Syst. Evol. Microbiol.">
        <title>The Global Catalogue of Microorganisms (GCM) 10K type strain sequencing project: providing services to taxonomists for standard genome sequencing and annotation.</title>
        <authorList>
            <consortium name="The Broad Institute Genomics Platform"/>
            <consortium name="The Broad Institute Genome Sequencing Center for Infectious Disease"/>
            <person name="Wu L."/>
            <person name="Ma J."/>
        </authorList>
    </citation>
    <scope>NUCLEOTIDE SEQUENCE [LARGE SCALE GENOMIC DNA]</scope>
    <source>
        <strain evidence="16">NBRC 101365</strain>
    </source>
</reference>
<dbReference type="EMBL" id="BSPC01000096">
    <property type="protein sequence ID" value="GLS24171.1"/>
    <property type="molecule type" value="Genomic_DNA"/>
</dbReference>
<evidence type="ECO:0000256" key="1">
    <source>
        <dbReference type="ARBA" id="ARBA00004752"/>
    </source>
</evidence>
<evidence type="ECO:0000259" key="13">
    <source>
        <dbReference type="Pfam" id="PF00912"/>
    </source>
</evidence>
<comment type="similarity">
    <text evidence="3">In the N-terminal section; belongs to the glycosyltransferase 51 family.</text>
</comment>
<keyword evidence="4" id="KW-0121">Carboxypeptidase</keyword>
<gene>
    <name evidence="15" type="ORF">GCM10007874_71920</name>
</gene>
<dbReference type="InterPro" id="IPR011815">
    <property type="entry name" value="PBP_1c"/>
</dbReference>
<dbReference type="Pfam" id="PF00905">
    <property type="entry name" value="Transpeptidase"/>
    <property type="match status" value="1"/>
</dbReference>
<dbReference type="Pfam" id="PF00912">
    <property type="entry name" value="Transgly"/>
    <property type="match status" value="1"/>
</dbReference>
<dbReference type="InterPro" id="IPR050396">
    <property type="entry name" value="Glycosyltr_51/Transpeptidase"/>
</dbReference>
<dbReference type="InterPro" id="IPR036950">
    <property type="entry name" value="PBP_transglycosylase"/>
</dbReference>
<dbReference type="PANTHER" id="PTHR32282">
    <property type="entry name" value="BINDING PROTEIN TRANSPEPTIDASE, PUTATIVE-RELATED"/>
    <property type="match status" value="1"/>
</dbReference>
<sequence>MTARRTHILCALFFTAIIMVNAGGFALSEAIRRLGPVPLGEAITYSPLVVDRDGKLLRPFTTADGYWRLPAKPEEVDRRYISMLVAYEDKRFYSHHGVDPVAMLRASWQILRHGHIVSGGSTLTMQVARLLEPRPGRTFADKAAEMIRAVQIENRLSKEQILQLYLALAPYGGNLEGVRAASLAYFGKEPKRLSTAEAAMLVALPQAPETRRPDRAPVAAKAARNRVLTLLTCKGIINTDQAKAASLEAAPQGRRLFPILAAHVAERFARQDQAQNPSMPQKANLVETTTISRFLQEQLENLARERATALGGGVSVAIIAVDNATGEVRAHVGGVGYFDKARAGQIDLAESLRSPGSTLKPFIYGLAFEDGLAHPETLVDDRPARFGIYKPENFDDAFQGTVTMRRALQQSLNVPAVMLLNSVGPTRLIARLKNAGAEPELPLDAAPGLAVGLGGAGVKLTDLATLYLALARDGEALPLIWRPQDRALAVQPHRLFEKAAAWQVGNVLIGAPPPENAIAGKIAYKTGTSYGYRDAWAVGYDGANTVAVWVGRPDGAPVSDLIGRKAAAPILFDAFQRISEKRTPLLPPPPGVVFARTADLPPALQRFRPGSLPEVATSGPGDAPLAISFPPDGARVDISSNEPDATLALKAMGGAPPFTWLADGLPIAIGEERREAVWDNPGKGFARLSVIDAKGHTASVQIRLE</sequence>
<evidence type="ECO:0000256" key="11">
    <source>
        <dbReference type="ARBA" id="ARBA00049902"/>
    </source>
</evidence>
<evidence type="ECO:0000256" key="10">
    <source>
        <dbReference type="ARBA" id="ARBA00044770"/>
    </source>
</evidence>
<evidence type="ECO:0000256" key="7">
    <source>
        <dbReference type="ARBA" id="ARBA00022679"/>
    </source>
</evidence>
<dbReference type="RefSeq" id="WP_284317090.1">
    <property type="nucleotide sequence ID" value="NZ_BSPC01000096.1"/>
</dbReference>
<keyword evidence="7" id="KW-0808">Transferase</keyword>
<evidence type="ECO:0000256" key="2">
    <source>
        <dbReference type="ARBA" id="ARBA00007090"/>
    </source>
</evidence>
<evidence type="ECO:0000256" key="3">
    <source>
        <dbReference type="ARBA" id="ARBA00007739"/>
    </source>
</evidence>
<dbReference type="Proteomes" id="UP001156882">
    <property type="component" value="Unassembled WGS sequence"/>
</dbReference>
<comment type="caution">
    <text evidence="15">The sequence shown here is derived from an EMBL/GenBank/DDBJ whole genome shotgun (WGS) entry which is preliminary data.</text>
</comment>
<organism evidence="15 16">
    <name type="scientific">Labrys miyagiensis</name>
    <dbReference type="NCBI Taxonomy" id="346912"/>
    <lineage>
        <taxon>Bacteria</taxon>
        <taxon>Pseudomonadati</taxon>
        <taxon>Pseudomonadota</taxon>
        <taxon>Alphaproteobacteria</taxon>
        <taxon>Hyphomicrobiales</taxon>
        <taxon>Xanthobacteraceae</taxon>
        <taxon>Labrys</taxon>
    </lineage>
</organism>
<evidence type="ECO:0000256" key="9">
    <source>
        <dbReference type="ARBA" id="ARBA00023268"/>
    </source>
</evidence>
<evidence type="ECO:0000313" key="16">
    <source>
        <dbReference type="Proteomes" id="UP001156882"/>
    </source>
</evidence>
<feature type="domain" description="Penicillin-binding C-terminal" evidence="14">
    <location>
        <begin position="622"/>
        <end position="702"/>
    </location>
</feature>
<proteinExistence type="inferred from homology"/>
<evidence type="ECO:0000259" key="14">
    <source>
        <dbReference type="Pfam" id="PF06832"/>
    </source>
</evidence>
<accession>A0ABQ6D0Y5</accession>
<keyword evidence="8" id="KW-0378">Hydrolase</keyword>
<evidence type="ECO:0000256" key="6">
    <source>
        <dbReference type="ARBA" id="ARBA00022676"/>
    </source>
</evidence>
<dbReference type="NCBIfam" id="TIGR02073">
    <property type="entry name" value="PBP_1c"/>
    <property type="match status" value="1"/>
</dbReference>